<dbReference type="PANTHER" id="PTHR46889">
    <property type="entry name" value="TRANSPOSASE INSF FOR INSERTION SEQUENCE IS3B-RELATED"/>
    <property type="match status" value="1"/>
</dbReference>
<accession>A0ABD4WL22</accession>
<dbReference type="SUPFAM" id="SSF46689">
    <property type="entry name" value="Homeodomain-like"/>
    <property type="match status" value="1"/>
</dbReference>
<dbReference type="NCBIfam" id="NF033516">
    <property type="entry name" value="transpos_IS3"/>
    <property type="match status" value="1"/>
</dbReference>
<dbReference type="Gene3D" id="1.10.10.60">
    <property type="entry name" value="Homeodomain-like"/>
    <property type="match status" value="1"/>
</dbReference>
<evidence type="ECO:0000259" key="3">
    <source>
        <dbReference type="PROSITE" id="PS50994"/>
    </source>
</evidence>
<dbReference type="InterPro" id="IPR012337">
    <property type="entry name" value="RNaseH-like_sf"/>
</dbReference>
<dbReference type="InterPro" id="IPR002514">
    <property type="entry name" value="Transposase_8"/>
</dbReference>
<dbReference type="Pfam" id="PF00665">
    <property type="entry name" value="rve"/>
    <property type="match status" value="1"/>
</dbReference>
<keyword evidence="2" id="KW-0175">Coiled coil</keyword>
<dbReference type="RefSeq" id="WP_274588412.1">
    <property type="nucleotide sequence ID" value="NZ_JARAOX010000027.1"/>
</dbReference>
<dbReference type="Pfam" id="PF13333">
    <property type="entry name" value="rve_2"/>
    <property type="match status" value="1"/>
</dbReference>
<feature type="domain" description="Integrase catalytic" evidence="3">
    <location>
        <begin position="207"/>
        <end position="382"/>
    </location>
</feature>
<dbReference type="Gene3D" id="3.30.420.10">
    <property type="entry name" value="Ribonuclease H-like superfamily/Ribonuclease H"/>
    <property type="match status" value="1"/>
</dbReference>
<evidence type="ECO:0000313" key="4">
    <source>
        <dbReference type="EMBL" id="MDD9780931.1"/>
    </source>
</evidence>
<dbReference type="AlphaFoldDB" id="A0ABD4WL22"/>
<feature type="coiled-coil region" evidence="2">
    <location>
        <begin position="61"/>
        <end position="88"/>
    </location>
</feature>
<gene>
    <name evidence="4" type="ORF">PVE99_00265</name>
</gene>
<protein>
    <submittedName>
        <fullName evidence="4">IS3 family transposase</fullName>
    </submittedName>
</protein>
<dbReference type="InterPro" id="IPR048020">
    <property type="entry name" value="Transpos_IS3"/>
</dbReference>
<comment type="function">
    <text evidence="1">Involved in the transposition of the insertion sequence.</text>
</comment>
<organism evidence="4 5">
    <name type="scientific">Priestia megaterium</name>
    <name type="common">Bacillus megaterium</name>
    <dbReference type="NCBI Taxonomy" id="1404"/>
    <lineage>
        <taxon>Bacteria</taxon>
        <taxon>Bacillati</taxon>
        <taxon>Bacillota</taxon>
        <taxon>Bacilli</taxon>
        <taxon>Bacillales</taxon>
        <taxon>Bacillaceae</taxon>
        <taxon>Priestia</taxon>
    </lineage>
</organism>
<reference evidence="4 5" key="1">
    <citation type="submission" date="2023-02" db="EMBL/GenBank/DDBJ databases">
        <authorList>
            <person name="Olszewska D."/>
        </authorList>
    </citation>
    <scope>NUCLEOTIDE SEQUENCE [LARGE SCALE GENOMIC DNA]</scope>
    <source>
        <strain evidence="4 5">FDU301</strain>
    </source>
</reference>
<dbReference type="PROSITE" id="PS50994">
    <property type="entry name" value="INTEGRASE"/>
    <property type="match status" value="1"/>
</dbReference>
<dbReference type="InterPro" id="IPR001584">
    <property type="entry name" value="Integrase_cat-core"/>
</dbReference>
<evidence type="ECO:0000256" key="1">
    <source>
        <dbReference type="ARBA" id="ARBA00002286"/>
    </source>
</evidence>
<proteinExistence type="predicted"/>
<dbReference type="InterPro" id="IPR025948">
    <property type="entry name" value="HTH-like_dom"/>
</dbReference>
<evidence type="ECO:0000256" key="2">
    <source>
        <dbReference type="SAM" id="Coils"/>
    </source>
</evidence>
<dbReference type="Pfam" id="PF13276">
    <property type="entry name" value="HTH_21"/>
    <property type="match status" value="1"/>
</dbReference>
<comment type="caution">
    <text evidence="4">The sequence shown here is derived from an EMBL/GenBank/DDBJ whole genome shotgun (WGS) entry which is preliminary data.</text>
</comment>
<dbReference type="EMBL" id="JARAOX010000027">
    <property type="protein sequence ID" value="MDD9780931.1"/>
    <property type="molecule type" value="Genomic_DNA"/>
</dbReference>
<dbReference type="Proteomes" id="UP001213771">
    <property type="component" value="Unassembled WGS sequence"/>
</dbReference>
<dbReference type="InterPro" id="IPR036397">
    <property type="entry name" value="RNaseH_sf"/>
</dbReference>
<dbReference type="InterPro" id="IPR009057">
    <property type="entry name" value="Homeodomain-like_sf"/>
</dbReference>
<dbReference type="PANTHER" id="PTHR46889:SF7">
    <property type="entry name" value="TRANSPOSASE FOR INSERTION SEQUENCE ELEMENT IS904"/>
    <property type="match status" value="1"/>
</dbReference>
<dbReference type="SUPFAM" id="SSF53098">
    <property type="entry name" value="Ribonuclease H-like"/>
    <property type="match status" value="1"/>
</dbReference>
<evidence type="ECO:0000313" key="5">
    <source>
        <dbReference type="Proteomes" id="UP001213771"/>
    </source>
</evidence>
<sequence length="383" mass="45227">MGRKVYDRQFKMTAVQLVLEENLFVKEVAKELSIHPNTLYRWISEYEEYGESAFPGRGSALYNSQYEMKKLQRENEELRKELDLFKKVPGLLEEKECVRFQFLKENKHKYNIKKACKTLNISRSGYYEYLQRKPSKRALENEVLRAEIQEIFKEHKGRYGSLRITKVLEKKGIKVNRKRVGKLMRQMNLYAKGSRYRYKRYNKQSPSIERPNLLNQVFHTDGRNKIWVGDITYIPTQKGTLYLAVFVDMYSRKVSGWSMSTRMKDSLVIDAFLQGYNKEHPPKGLIIHTDQGSQYTGSNFQAILKKYGAVSSVSRKGNPYDNALMESFYKTIKRELIHGAKFTTPEQARKEVFKYIELYYNTKRMHSSLHYLSPIEYEKAYSS</sequence>
<name>A0ABD4WL22_PRIMG</name>
<dbReference type="InterPro" id="IPR050900">
    <property type="entry name" value="Transposase_IS3/IS150/IS904"/>
</dbReference>
<dbReference type="Pfam" id="PF01527">
    <property type="entry name" value="HTH_Tnp_1"/>
    <property type="match status" value="1"/>
</dbReference>